<evidence type="ECO:0000313" key="2">
    <source>
        <dbReference type="Proteomes" id="UP000789860"/>
    </source>
</evidence>
<comment type="caution">
    <text evidence="1">The sequence shown here is derived from an EMBL/GenBank/DDBJ whole genome shotgun (WGS) entry which is preliminary data.</text>
</comment>
<organism evidence="1 2">
    <name type="scientific">Scutellospora calospora</name>
    <dbReference type="NCBI Taxonomy" id="85575"/>
    <lineage>
        <taxon>Eukaryota</taxon>
        <taxon>Fungi</taxon>
        <taxon>Fungi incertae sedis</taxon>
        <taxon>Mucoromycota</taxon>
        <taxon>Glomeromycotina</taxon>
        <taxon>Glomeromycetes</taxon>
        <taxon>Diversisporales</taxon>
        <taxon>Gigasporaceae</taxon>
        <taxon>Scutellospora</taxon>
    </lineage>
</organism>
<evidence type="ECO:0000313" key="1">
    <source>
        <dbReference type="EMBL" id="CAG8589171.1"/>
    </source>
</evidence>
<dbReference type="Proteomes" id="UP000789860">
    <property type="component" value="Unassembled WGS sequence"/>
</dbReference>
<feature type="non-terminal residue" evidence="1">
    <location>
        <position position="1"/>
    </location>
</feature>
<keyword evidence="2" id="KW-1185">Reference proteome</keyword>
<gene>
    <name evidence="1" type="ORF">SCALOS_LOCUS6513</name>
</gene>
<dbReference type="EMBL" id="CAJVPM010012563">
    <property type="protein sequence ID" value="CAG8589171.1"/>
    <property type="molecule type" value="Genomic_DNA"/>
</dbReference>
<accession>A0ACA9MP01</accession>
<reference evidence="1" key="1">
    <citation type="submission" date="2021-06" db="EMBL/GenBank/DDBJ databases">
        <authorList>
            <person name="Kallberg Y."/>
            <person name="Tangrot J."/>
            <person name="Rosling A."/>
        </authorList>
    </citation>
    <scope>NUCLEOTIDE SEQUENCE</scope>
    <source>
        <strain evidence="1">AU212A</strain>
    </source>
</reference>
<sequence length="204" mass="23714">YCSFAIWTSSRAISLFTPYFLWYPLQVQNRKRMNDAIKQGLVVIECVKGLANYIGWETVKANKYRERKRFSSLAMDLFCSGESSCQKLCSRIGSYIETCNYYTISNIKNPLNMHKYSIWITIEVILSEVDTDLPMHMIISGNHISQNIIQERAISSWINLSQEARDLAILNYQANKYTTKEIKMKLLASHNRASQNELQKLYDN</sequence>
<protein>
    <submittedName>
        <fullName evidence="1">4523_t:CDS:1</fullName>
    </submittedName>
</protein>
<name>A0ACA9MP01_9GLOM</name>
<proteinExistence type="predicted"/>